<evidence type="ECO:0000256" key="7">
    <source>
        <dbReference type="ARBA" id="ARBA00034808"/>
    </source>
</evidence>
<dbReference type="SMART" id="SM00487">
    <property type="entry name" value="DEXDc"/>
    <property type="match status" value="1"/>
</dbReference>
<dbReference type="EC" id="5.6.2.4" evidence="7"/>
<dbReference type="Gene3D" id="3.40.50.2020">
    <property type="match status" value="1"/>
</dbReference>
<evidence type="ECO:0000256" key="2">
    <source>
        <dbReference type="ARBA" id="ARBA00022741"/>
    </source>
</evidence>
<dbReference type="SUPFAM" id="SSF52540">
    <property type="entry name" value="P-loop containing nucleoside triphosphate hydrolases"/>
    <property type="match status" value="1"/>
</dbReference>
<keyword evidence="10" id="KW-0378">Hydrolase</keyword>
<dbReference type="InterPro" id="IPR027417">
    <property type="entry name" value="P-loop_NTPase"/>
</dbReference>
<comment type="catalytic activity">
    <reaction evidence="6">
        <text>Couples ATP hydrolysis with the unwinding of duplex DNA by translocating in the 3'-5' direction.</text>
        <dbReference type="EC" id="5.6.2.4"/>
    </reaction>
</comment>
<dbReference type="InterPro" id="IPR014001">
    <property type="entry name" value="Helicase_ATP-bd"/>
</dbReference>
<dbReference type="InterPro" id="IPR000836">
    <property type="entry name" value="PRTase_dom"/>
</dbReference>
<dbReference type="InterPro" id="IPR011545">
    <property type="entry name" value="DEAD/DEAH_box_helicase_dom"/>
</dbReference>
<dbReference type="SUPFAM" id="SSF53271">
    <property type="entry name" value="PRTase-like"/>
    <property type="match status" value="1"/>
</dbReference>
<reference evidence="11" key="1">
    <citation type="journal article" date="2019" name="Int. J. Syst. Evol. Microbiol.">
        <title>The Global Catalogue of Microorganisms (GCM) 10K type strain sequencing project: providing services to taxonomists for standard genome sequencing and annotation.</title>
        <authorList>
            <consortium name="The Broad Institute Genomics Platform"/>
            <consortium name="The Broad Institute Genome Sequencing Center for Infectious Disease"/>
            <person name="Wu L."/>
            <person name="Ma J."/>
        </authorList>
    </citation>
    <scope>NUCLEOTIDE SEQUENCE [LARGE SCALE GENOMIC DNA]</scope>
    <source>
        <strain evidence="11">YIM 94188</strain>
    </source>
</reference>
<evidence type="ECO:0000256" key="3">
    <source>
        <dbReference type="ARBA" id="ARBA00022840"/>
    </source>
</evidence>
<evidence type="ECO:0000313" key="10">
    <source>
        <dbReference type="EMBL" id="MFC5730389.1"/>
    </source>
</evidence>
<proteinExistence type="inferred from homology"/>
<dbReference type="EMBL" id="JBHSNS010000008">
    <property type="protein sequence ID" value="MFC5730389.1"/>
    <property type="molecule type" value="Genomic_DNA"/>
</dbReference>
<evidence type="ECO:0000256" key="6">
    <source>
        <dbReference type="ARBA" id="ARBA00034617"/>
    </source>
</evidence>
<dbReference type="CDD" id="cd06223">
    <property type="entry name" value="PRTases_typeI"/>
    <property type="match status" value="1"/>
</dbReference>
<gene>
    <name evidence="10" type="ORF">ACFPQB_15805</name>
</gene>
<evidence type="ECO:0000259" key="9">
    <source>
        <dbReference type="PROSITE" id="PS51194"/>
    </source>
</evidence>
<evidence type="ECO:0000256" key="1">
    <source>
        <dbReference type="ARBA" id="ARBA00005446"/>
    </source>
</evidence>
<keyword evidence="3" id="KW-0067">ATP-binding</keyword>
<accession>A0ABW0ZLT0</accession>
<evidence type="ECO:0000259" key="8">
    <source>
        <dbReference type="PROSITE" id="PS51192"/>
    </source>
</evidence>
<dbReference type="Pfam" id="PF00270">
    <property type="entry name" value="DEAD"/>
    <property type="match status" value="1"/>
</dbReference>
<comment type="similarity">
    <text evidence="1">Belongs to the helicase family. RecQ subfamily.</text>
</comment>
<dbReference type="PANTHER" id="PTHR13710:SF105">
    <property type="entry name" value="ATP-DEPENDENT DNA HELICASE Q1"/>
    <property type="match status" value="1"/>
</dbReference>
<evidence type="ECO:0000256" key="4">
    <source>
        <dbReference type="ARBA" id="ARBA00023125"/>
    </source>
</evidence>
<evidence type="ECO:0000256" key="5">
    <source>
        <dbReference type="ARBA" id="ARBA00023235"/>
    </source>
</evidence>
<dbReference type="InterPro" id="IPR029057">
    <property type="entry name" value="PRTase-like"/>
</dbReference>
<dbReference type="Gene3D" id="3.40.50.300">
    <property type="entry name" value="P-loop containing nucleotide triphosphate hydrolases"/>
    <property type="match status" value="2"/>
</dbReference>
<keyword evidence="5" id="KW-0413">Isomerase</keyword>
<dbReference type="GO" id="GO:0004386">
    <property type="term" value="F:helicase activity"/>
    <property type="evidence" value="ECO:0007669"/>
    <property type="project" value="UniProtKB-KW"/>
</dbReference>
<dbReference type="InterPro" id="IPR001650">
    <property type="entry name" value="Helicase_C-like"/>
</dbReference>
<keyword evidence="4" id="KW-0238">DNA-binding</keyword>
<dbReference type="PROSITE" id="PS51194">
    <property type="entry name" value="HELICASE_CTER"/>
    <property type="match status" value="1"/>
</dbReference>
<dbReference type="InterPro" id="IPR036388">
    <property type="entry name" value="WH-like_DNA-bd_sf"/>
</dbReference>
<comment type="caution">
    <text evidence="10">The sequence shown here is derived from an EMBL/GenBank/DDBJ whole genome shotgun (WGS) entry which is preliminary data.</text>
</comment>
<protein>
    <recommendedName>
        <fullName evidence="7">DNA 3'-5' helicase</fullName>
        <ecNumber evidence="7">5.6.2.4</ecNumber>
    </recommendedName>
</protein>
<dbReference type="Gene3D" id="1.10.10.10">
    <property type="entry name" value="Winged helix-like DNA-binding domain superfamily/Winged helix DNA-binding domain"/>
    <property type="match status" value="1"/>
</dbReference>
<keyword evidence="11" id="KW-1185">Reference proteome</keyword>
<feature type="domain" description="Helicase C-terminal" evidence="9">
    <location>
        <begin position="235"/>
        <end position="391"/>
    </location>
</feature>
<dbReference type="PANTHER" id="PTHR13710">
    <property type="entry name" value="DNA HELICASE RECQ FAMILY MEMBER"/>
    <property type="match status" value="1"/>
</dbReference>
<dbReference type="RefSeq" id="WP_136433029.1">
    <property type="nucleotide sequence ID" value="NZ_JBHSNS010000008.1"/>
</dbReference>
<dbReference type="Proteomes" id="UP001596072">
    <property type="component" value="Unassembled WGS sequence"/>
</dbReference>
<dbReference type="SMART" id="SM00490">
    <property type="entry name" value="HELICc"/>
    <property type="match status" value="1"/>
</dbReference>
<evidence type="ECO:0000313" key="11">
    <source>
        <dbReference type="Proteomes" id="UP001596072"/>
    </source>
</evidence>
<keyword evidence="10" id="KW-0347">Helicase</keyword>
<name>A0ABW0ZLT0_9ACTN</name>
<feature type="domain" description="Helicase ATP-binding" evidence="8">
    <location>
        <begin position="37"/>
        <end position="212"/>
    </location>
</feature>
<organism evidence="10 11">
    <name type="scientific">Nocardioides vastitatis</name>
    <dbReference type="NCBI Taxonomy" id="2568655"/>
    <lineage>
        <taxon>Bacteria</taxon>
        <taxon>Bacillati</taxon>
        <taxon>Actinomycetota</taxon>
        <taxon>Actinomycetes</taxon>
        <taxon>Propionibacteriales</taxon>
        <taxon>Nocardioidaceae</taxon>
        <taxon>Nocardioides</taxon>
    </lineage>
</organism>
<keyword evidence="2" id="KW-0547">Nucleotide-binding</keyword>
<sequence length="710" mass="76926">MTASTDTAVRARAEEHLRALVGRPDTTLYDDQWAAIAALVVERRRALVVQRTGWGKSAVYFVATLLLREQGAGPTVIISPLLALMRNQITAAERAGIRAVTVNSTNVEQWDEVQSAIRAGDVDVLLVSPERLNNPGFRDEVLPRLAATCGLLVVDEAHCISDWGHDFRPDYRRIRTLLDELPTGIPVLATTATANQRVTDDVAEQLGGDALVLRGSLDRESLRLGVVRLTTAEQRLAWLADHLSEQPGSGIVYCLTVAQTQEVADYLRSRGHQVAAYSGQTEQTERLALEQALVDGEVKALIATSALGMGFDASLGFVVNLGAPNSPVAYYQQVGRAGRGTDLPPEGASVVLLPATEDRDIWAYFASLAFPREDVVRQTLAVLAEEGRTMSTAALEPRVDLSRNRLETMLKVLDVDGAVRRVKGGWELDPHGGDSWEYDQDRYRRVAEARETEQRAMLEYLGSAECRMRFLRRQLDDPEVLADPSWSCGRCDNCGGLALPVEVSEQAVEAAADRLARPGVPIEPRKLWPTGLSAIGIDLTGRIKPPAGEGRAIARLTDLGHGAALRGLFAVDAEDGPVPVPLARAMVAMLQDWQPKIEAIVVCESERKPKLTADLADGLSRFLQVPVVGRWAVVDLSVGPDRGATNSAQRVSAVTRRCALQLDQPDAVRDRRVLLVDDRVVTGWSLTLGAAALHDAGAEAVLPLTLAVSG</sequence>
<dbReference type="PROSITE" id="PS51192">
    <property type="entry name" value="HELICASE_ATP_BIND_1"/>
    <property type="match status" value="1"/>
</dbReference>
<dbReference type="Pfam" id="PF00271">
    <property type="entry name" value="Helicase_C"/>
    <property type="match status" value="1"/>
</dbReference>